<accession>A0AAV7WTQ0</accession>
<reference evidence="1" key="1">
    <citation type="journal article" date="2022" name="bioRxiv">
        <title>Sequencing and chromosome-scale assembly of the giantPleurodeles waltlgenome.</title>
        <authorList>
            <person name="Brown T."/>
            <person name="Elewa A."/>
            <person name="Iarovenko S."/>
            <person name="Subramanian E."/>
            <person name="Araus A.J."/>
            <person name="Petzold A."/>
            <person name="Susuki M."/>
            <person name="Suzuki K.-i.T."/>
            <person name="Hayashi T."/>
            <person name="Toyoda A."/>
            <person name="Oliveira C."/>
            <person name="Osipova E."/>
            <person name="Leigh N.D."/>
            <person name="Simon A."/>
            <person name="Yun M.H."/>
        </authorList>
    </citation>
    <scope>NUCLEOTIDE SEQUENCE</scope>
    <source>
        <strain evidence="1">20211129_DDA</strain>
        <tissue evidence="1">Liver</tissue>
    </source>
</reference>
<protein>
    <submittedName>
        <fullName evidence="1">Uncharacterized protein</fullName>
    </submittedName>
</protein>
<organism evidence="1 2">
    <name type="scientific">Pleurodeles waltl</name>
    <name type="common">Iberian ribbed newt</name>
    <dbReference type="NCBI Taxonomy" id="8319"/>
    <lineage>
        <taxon>Eukaryota</taxon>
        <taxon>Metazoa</taxon>
        <taxon>Chordata</taxon>
        <taxon>Craniata</taxon>
        <taxon>Vertebrata</taxon>
        <taxon>Euteleostomi</taxon>
        <taxon>Amphibia</taxon>
        <taxon>Batrachia</taxon>
        <taxon>Caudata</taxon>
        <taxon>Salamandroidea</taxon>
        <taxon>Salamandridae</taxon>
        <taxon>Pleurodelinae</taxon>
        <taxon>Pleurodeles</taxon>
    </lineage>
</organism>
<dbReference type="EMBL" id="JANPWB010000001">
    <property type="protein sequence ID" value="KAJ1216538.1"/>
    <property type="molecule type" value="Genomic_DNA"/>
</dbReference>
<evidence type="ECO:0000313" key="2">
    <source>
        <dbReference type="Proteomes" id="UP001066276"/>
    </source>
</evidence>
<evidence type="ECO:0000313" key="1">
    <source>
        <dbReference type="EMBL" id="KAJ1216538.1"/>
    </source>
</evidence>
<dbReference type="AlphaFoldDB" id="A0AAV7WTQ0"/>
<comment type="caution">
    <text evidence="1">The sequence shown here is derived from an EMBL/GenBank/DDBJ whole genome shotgun (WGS) entry which is preliminary data.</text>
</comment>
<dbReference type="Proteomes" id="UP001066276">
    <property type="component" value="Chromosome 1_1"/>
</dbReference>
<proteinExistence type="predicted"/>
<name>A0AAV7WTQ0_PLEWA</name>
<keyword evidence="2" id="KW-1185">Reference proteome</keyword>
<gene>
    <name evidence="1" type="ORF">NDU88_004139</name>
</gene>
<sequence>MGVARKETRLQCTAIEREVGKLEGITLASGDPEDWEKLKLRQQELQSMAEMHAMKYVTAVYRRLYKVGNKAGKLLVWRERRTREHVGTKGGKFRTCPEDVRR</sequence>